<keyword evidence="1" id="KW-1133">Transmembrane helix</keyword>
<dbReference type="AlphaFoldDB" id="A0A840MXH2"/>
<keyword evidence="1" id="KW-0812">Transmembrane</keyword>
<feature type="transmembrane region" description="Helical" evidence="1">
    <location>
        <begin position="12"/>
        <end position="34"/>
    </location>
</feature>
<dbReference type="EMBL" id="JACHIJ010000001">
    <property type="protein sequence ID" value="MBB5050418.1"/>
    <property type="molecule type" value="Genomic_DNA"/>
</dbReference>
<evidence type="ECO:0000313" key="3">
    <source>
        <dbReference type="Proteomes" id="UP000521227"/>
    </source>
</evidence>
<dbReference type="Proteomes" id="UP000521227">
    <property type="component" value="Unassembled WGS sequence"/>
</dbReference>
<evidence type="ECO:0000313" key="2">
    <source>
        <dbReference type="EMBL" id="MBB5050418.1"/>
    </source>
</evidence>
<gene>
    <name evidence="2" type="ORF">HNQ36_000366</name>
</gene>
<organism evidence="2 3">
    <name type="scientific">Afipia massiliensis</name>
    <dbReference type="NCBI Taxonomy" id="211460"/>
    <lineage>
        <taxon>Bacteria</taxon>
        <taxon>Pseudomonadati</taxon>
        <taxon>Pseudomonadota</taxon>
        <taxon>Alphaproteobacteria</taxon>
        <taxon>Hyphomicrobiales</taxon>
        <taxon>Nitrobacteraceae</taxon>
        <taxon>Afipia</taxon>
    </lineage>
</organism>
<accession>A0A840MXH2</accession>
<reference evidence="2 3" key="1">
    <citation type="submission" date="2020-08" db="EMBL/GenBank/DDBJ databases">
        <title>Genomic Encyclopedia of Type Strains, Phase IV (KMG-IV): sequencing the most valuable type-strain genomes for metagenomic binning, comparative biology and taxonomic classification.</title>
        <authorList>
            <person name="Goeker M."/>
        </authorList>
    </citation>
    <scope>NUCLEOTIDE SEQUENCE [LARGE SCALE GENOMIC DNA]</scope>
    <source>
        <strain evidence="2 3">DSM 17498</strain>
    </source>
</reference>
<keyword evidence="1" id="KW-0472">Membrane</keyword>
<dbReference type="RefSeq" id="WP_246395201.1">
    <property type="nucleotide sequence ID" value="NZ_JACHIJ010000001.1"/>
</dbReference>
<sequence length="169" mass="19200">MSAAEPSSVARAMTWLAVGLAAILLVWGILRYGWSMDIHQRFWADIFDRIHGPMTFRFYLQPVMAAIAALPDGVNDARAGHKSFFWSALWDSSAPKGRLREGLISTARVVLLGLSMDVIYQFKVLDRFYPGEALMMALLLAVIPYFVFRWIVERAARWWFARKGTNTLA</sequence>
<protein>
    <submittedName>
        <fullName evidence="2">Uncharacterized protein</fullName>
    </submittedName>
</protein>
<comment type="caution">
    <text evidence="2">The sequence shown here is derived from an EMBL/GenBank/DDBJ whole genome shotgun (WGS) entry which is preliminary data.</text>
</comment>
<evidence type="ECO:0000256" key="1">
    <source>
        <dbReference type="SAM" id="Phobius"/>
    </source>
</evidence>
<feature type="transmembrane region" description="Helical" evidence="1">
    <location>
        <begin position="134"/>
        <end position="152"/>
    </location>
</feature>
<name>A0A840MXH2_9BRAD</name>
<proteinExistence type="predicted"/>